<dbReference type="PANTHER" id="PTHR42941:SF1">
    <property type="entry name" value="SLL1037 PROTEIN"/>
    <property type="match status" value="1"/>
</dbReference>
<protein>
    <recommendedName>
        <fullName evidence="3">C4-dicarboxylate ABC transporter substrate-binding protein</fullName>
    </recommendedName>
</protein>
<dbReference type="OrthoDB" id="9776669at2"/>
<keyword evidence="2" id="KW-1185">Reference proteome</keyword>
<dbReference type="Proteomes" id="UP000219573">
    <property type="component" value="Unassembled WGS sequence"/>
</dbReference>
<organism evidence="1 2">
    <name type="scientific">Orenia metallireducens</name>
    <dbReference type="NCBI Taxonomy" id="1413210"/>
    <lineage>
        <taxon>Bacteria</taxon>
        <taxon>Bacillati</taxon>
        <taxon>Bacillota</taxon>
        <taxon>Clostridia</taxon>
        <taxon>Halanaerobiales</taxon>
        <taxon>Halobacteroidaceae</taxon>
        <taxon>Orenia</taxon>
    </lineage>
</organism>
<dbReference type="RefSeq" id="WP_097018087.1">
    <property type="nucleotide sequence ID" value="NZ_OBDZ01000014.1"/>
</dbReference>
<dbReference type="Gene3D" id="3.40.190.10">
    <property type="entry name" value="Periplasmic binding protein-like II"/>
    <property type="match status" value="2"/>
</dbReference>
<gene>
    <name evidence="1" type="ORF">SAMN06265827_11493</name>
</gene>
<proteinExistence type="predicted"/>
<dbReference type="AlphaFoldDB" id="A0A285H5S6"/>
<dbReference type="InterPro" id="IPR011852">
    <property type="entry name" value="TRAP_TAXI"/>
</dbReference>
<reference evidence="2" key="1">
    <citation type="submission" date="2017-09" db="EMBL/GenBank/DDBJ databases">
        <authorList>
            <person name="Varghese N."/>
            <person name="Submissions S."/>
        </authorList>
    </citation>
    <scope>NUCLEOTIDE SEQUENCE [LARGE SCALE GENOMIC DNA]</scope>
    <source>
        <strain evidence="2">MSL47</strain>
    </source>
</reference>
<dbReference type="PANTHER" id="PTHR42941">
    <property type="entry name" value="SLL1037 PROTEIN"/>
    <property type="match status" value="1"/>
</dbReference>
<evidence type="ECO:0008006" key="3">
    <source>
        <dbReference type="Google" id="ProtNLM"/>
    </source>
</evidence>
<dbReference type="STRING" id="1413210.U472_13560"/>
<accession>A0A285H5S6</accession>
<dbReference type="SUPFAM" id="SSF53850">
    <property type="entry name" value="Periplasmic binding protein-like II"/>
    <property type="match status" value="1"/>
</dbReference>
<dbReference type="EMBL" id="OBDZ01000014">
    <property type="protein sequence ID" value="SNY31160.1"/>
    <property type="molecule type" value="Genomic_DNA"/>
</dbReference>
<sequence length="323" mass="34562">MFLTKNKVMFLSMLLVLGLFVVGCGSEEGAKTETKFLSIATGGTSGTYYPIGGAIAKIINEDVDNANASAQSTGASVTNTRLIGKKEVELAILQNDIASYAVNGQNQFADNPVTNMKGIATLYPEVIQIVVREDAGIKSIQDLKGKKVAVGAPGSGVEANAKQILNFFGLTYDDVEEDYLSFGEAASRLKDRQIDAAFLTAGVPTAAVMDVAATQDINLLSFSKEEISKLNAKYPFLTGVKVAAGTYKGLDNEVTTIALKATLVVEASLSEDLVYNITKAIFENRDKLIEAHDRAKDIKVENAQEGMTVELHPGAAKYFDEVK</sequence>
<dbReference type="Pfam" id="PF16868">
    <property type="entry name" value="NMT1_3"/>
    <property type="match status" value="1"/>
</dbReference>
<name>A0A285H5S6_9FIRM</name>
<dbReference type="PROSITE" id="PS51257">
    <property type="entry name" value="PROKAR_LIPOPROTEIN"/>
    <property type="match status" value="1"/>
</dbReference>
<dbReference type="NCBIfam" id="TIGR02122">
    <property type="entry name" value="TRAP_TAXI"/>
    <property type="match status" value="1"/>
</dbReference>
<dbReference type="CDD" id="cd13567">
    <property type="entry name" value="PBP2_TtGluBP"/>
    <property type="match status" value="1"/>
</dbReference>
<evidence type="ECO:0000313" key="2">
    <source>
        <dbReference type="Proteomes" id="UP000219573"/>
    </source>
</evidence>
<evidence type="ECO:0000313" key="1">
    <source>
        <dbReference type="EMBL" id="SNY31160.1"/>
    </source>
</evidence>